<protein>
    <recommendedName>
        <fullName evidence="4">Alpha/beta hydrolase</fullName>
    </recommendedName>
</protein>
<dbReference type="RefSeq" id="WP_210000117.1">
    <property type="nucleotide sequence ID" value="NZ_BAAAJY010000001.1"/>
</dbReference>
<keyword evidence="3" id="KW-1185">Reference proteome</keyword>
<evidence type="ECO:0000313" key="2">
    <source>
        <dbReference type="EMBL" id="MBP2387689.1"/>
    </source>
</evidence>
<comment type="caution">
    <text evidence="2">The sequence shown here is derived from an EMBL/GenBank/DDBJ whole genome shotgun (WGS) entry which is preliminary data.</text>
</comment>
<name>A0ABS4XGU7_9MICC</name>
<feature type="region of interest" description="Disordered" evidence="1">
    <location>
        <begin position="457"/>
        <end position="491"/>
    </location>
</feature>
<dbReference type="EMBL" id="JAGIOF010000001">
    <property type="protein sequence ID" value="MBP2387689.1"/>
    <property type="molecule type" value="Genomic_DNA"/>
</dbReference>
<organism evidence="2 3">
    <name type="scientific">Paeniglutamicibacter kerguelensis</name>
    <dbReference type="NCBI Taxonomy" id="254788"/>
    <lineage>
        <taxon>Bacteria</taxon>
        <taxon>Bacillati</taxon>
        <taxon>Actinomycetota</taxon>
        <taxon>Actinomycetes</taxon>
        <taxon>Micrococcales</taxon>
        <taxon>Micrococcaceae</taxon>
        <taxon>Paeniglutamicibacter</taxon>
    </lineage>
</organism>
<sequence length="491" mass="50722">MGYESRGGVAGTEFSLDELERSSAMLAAAGAELLEGAAKLALSPQPPAALLLLGTVLMRQRVLAAAGTVIELAALCSVRAAEAGGLALRVHTAREAYEQAEALATRQINDVRGALLPLILMWDLATNKGRPRTDTMEDLINQAPAMLGALLPGPAGGVALLRDREHGGIFDTSVAQRLYPVLGAGLSGLGLIQTGPVEVAALNGARTVEARGALDTMLDLQEIAEHEPPGSLLVSTVQGSGPPVHIVTIPGTQSDPLREGIESIKGLGGVQPVSAGMNPWDTAGIAEGMGFGSQHIAVAVGEALVQAGAKPGDTVVLSGYSQGGIHAANLAGDSRLSDTFDVSYVLTVGSPVALAALPKMTKALHLEDRRDMVPGTDGSPNPAGRNRVTVYFDGPGQEEEMPNTGFGQAHKLSNYREHARDLRGATDPGIVESTGRLETLLAGSGGLTVRSYQLRRVVPSGKASAEPKPAPRGRPLKEKPKGVPPVTSGWG</sequence>
<dbReference type="Proteomes" id="UP001296993">
    <property type="component" value="Unassembled WGS sequence"/>
</dbReference>
<dbReference type="SUPFAM" id="SSF53474">
    <property type="entry name" value="alpha/beta-Hydrolases"/>
    <property type="match status" value="1"/>
</dbReference>
<dbReference type="InterPro" id="IPR029058">
    <property type="entry name" value="AB_hydrolase_fold"/>
</dbReference>
<reference evidence="2 3" key="1">
    <citation type="submission" date="2021-03" db="EMBL/GenBank/DDBJ databases">
        <title>Sequencing the genomes of 1000 actinobacteria strains.</title>
        <authorList>
            <person name="Klenk H.-P."/>
        </authorList>
    </citation>
    <scope>NUCLEOTIDE SEQUENCE [LARGE SCALE GENOMIC DNA]</scope>
    <source>
        <strain evidence="2 3">DSM 15797</strain>
    </source>
</reference>
<accession>A0ABS4XGU7</accession>
<feature type="region of interest" description="Disordered" evidence="1">
    <location>
        <begin position="371"/>
        <end position="408"/>
    </location>
</feature>
<evidence type="ECO:0000313" key="3">
    <source>
        <dbReference type="Proteomes" id="UP001296993"/>
    </source>
</evidence>
<evidence type="ECO:0008006" key="4">
    <source>
        <dbReference type="Google" id="ProtNLM"/>
    </source>
</evidence>
<gene>
    <name evidence="2" type="ORF">JOF47_003200</name>
</gene>
<proteinExistence type="predicted"/>
<evidence type="ECO:0000256" key="1">
    <source>
        <dbReference type="SAM" id="MobiDB-lite"/>
    </source>
</evidence>